<dbReference type="Proteomes" id="UP000193218">
    <property type="component" value="Unassembled WGS sequence"/>
</dbReference>
<dbReference type="InParanoid" id="A0A1Y1UEX3"/>
<proteinExistence type="predicted"/>
<dbReference type="RefSeq" id="XP_021870679.1">
    <property type="nucleotide sequence ID" value="XM_022018265.1"/>
</dbReference>
<comment type="caution">
    <text evidence="2">The sequence shown here is derived from an EMBL/GenBank/DDBJ whole genome shotgun (WGS) entry which is preliminary data.</text>
</comment>
<dbReference type="EMBL" id="NBSH01000007">
    <property type="protein sequence ID" value="ORX36610.1"/>
    <property type="molecule type" value="Genomic_DNA"/>
</dbReference>
<sequence>MRLRDPVSWNANQEGLSAPGGLAAEPSDPSRMGAWMRDHTGKITGDAPNGSGVTIAISDMSRGFEEVKESKDGALRSDVHLGTDGKDLPCFGLLKNGVWYNNGQPGLSVERSQVEHSRPVRVSVPPLSETTGPDRRMGWGWTLKDTADGDTAVPDKGSSEASHQ</sequence>
<feature type="region of interest" description="Disordered" evidence="1">
    <location>
        <begin position="118"/>
        <end position="164"/>
    </location>
</feature>
<gene>
    <name evidence="2" type="ORF">BD324DRAFT_651099</name>
</gene>
<keyword evidence="3" id="KW-1185">Reference proteome</keyword>
<reference evidence="2 3" key="1">
    <citation type="submission" date="2017-03" db="EMBL/GenBank/DDBJ databases">
        <title>Widespread Adenine N6-methylation of Active Genes in Fungi.</title>
        <authorList>
            <consortium name="DOE Joint Genome Institute"/>
            <person name="Mondo S.J."/>
            <person name="Dannebaum R.O."/>
            <person name="Kuo R.C."/>
            <person name="Louie K.B."/>
            <person name="Bewick A.J."/>
            <person name="Labutti K."/>
            <person name="Haridas S."/>
            <person name="Kuo A."/>
            <person name="Salamov A."/>
            <person name="Ahrendt S.R."/>
            <person name="Lau R."/>
            <person name="Bowen B.P."/>
            <person name="Lipzen A."/>
            <person name="Sullivan W."/>
            <person name="Andreopoulos W.B."/>
            <person name="Clum A."/>
            <person name="Lindquist E."/>
            <person name="Daum C."/>
            <person name="Northen T.R."/>
            <person name="Ramamoorthy G."/>
            <person name="Schmitz R.J."/>
            <person name="Gryganskyi A."/>
            <person name="Culley D."/>
            <person name="Magnuson J."/>
            <person name="James T.Y."/>
            <person name="O'Malley M.A."/>
            <person name="Stajich J.E."/>
            <person name="Spatafora J.W."/>
            <person name="Visel A."/>
            <person name="Grigoriev I.V."/>
        </authorList>
    </citation>
    <scope>NUCLEOTIDE SEQUENCE [LARGE SCALE GENOMIC DNA]</scope>
    <source>
        <strain evidence="2 3">NRRL Y-17943</strain>
    </source>
</reference>
<feature type="region of interest" description="Disordered" evidence="1">
    <location>
        <begin position="1"/>
        <end position="52"/>
    </location>
</feature>
<organism evidence="2 3">
    <name type="scientific">Kockovaella imperatae</name>
    <dbReference type="NCBI Taxonomy" id="4999"/>
    <lineage>
        <taxon>Eukaryota</taxon>
        <taxon>Fungi</taxon>
        <taxon>Dikarya</taxon>
        <taxon>Basidiomycota</taxon>
        <taxon>Agaricomycotina</taxon>
        <taxon>Tremellomycetes</taxon>
        <taxon>Tremellales</taxon>
        <taxon>Cuniculitremaceae</taxon>
        <taxon>Kockovaella</taxon>
    </lineage>
</organism>
<dbReference type="AlphaFoldDB" id="A0A1Y1UEX3"/>
<accession>A0A1Y1UEX3</accession>
<evidence type="ECO:0000256" key="1">
    <source>
        <dbReference type="SAM" id="MobiDB-lite"/>
    </source>
</evidence>
<protein>
    <submittedName>
        <fullName evidence="2">Uncharacterized protein</fullName>
    </submittedName>
</protein>
<evidence type="ECO:0000313" key="3">
    <source>
        <dbReference type="Proteomes" id="UP000193218"/>
    </source>
</evidence>
<dbReference type="GeneID" id="33560074"/>
<name>A0A1Y1UEX3_9TREE</name>
<evidence type="ECO:0000313" key="2">
    <source>
        <dbReference type="EMBL" id="ORX36610.1"/>
    </source>
</evidence>